<feature type="region of interest" description="Disordered" evidence="1">
    <location>
        <begin position="1"/>
        <end position="110"/>
    </location>
</feature>
<evidence type="ECO:0000256" key="1">
    <source>
        <dbReference type="SAM" id="MobiDB-lite"/>
    </source>
</evidence>
<evidence type="ECO:0000313" key="2">
    <source>
        <dbReference type="EMBL" id="KXZ55571.1"/>
    </source>
</evidence>
<feature type="compositionally biased region" description="Basic residues" evidence="1">
    <location>
        <begin position="1"/>
        <end position="10"/>
    </location>
</feature>
<keyword evidence="3" id="KW-1185">Reference proteome</keyword>
<dbReference type="EMBL" id="LSYV01000003">
    <property type="protein sequence ID" value="KXZ55571.1"/>
    <property type="molecule type" value="Genomic_DNA"/>
</dbReference>
<feature type="compositionally biased region" description="Low complexity" evidence="1">
    <location>
        <begin position="70"/>
        <end position="81"/>
    </location>
</feature>
<name>A0A150H0F8_GONPE</name>
<proteinExistence type="predicted"/>
<evidence type="ECO:0000313" key="3">
    <source>
        <dbReference type="Proteomes" id="UP000075714"/>
    </source>
</evidence>
<comment type="caution">
    <text evidence="2">The sequence shown here is derived from an EMBL/GenBank/DDBJ whole genome shotgun (WGS) entry which is preliminary data.</text>
</comment>
<gene>
    <name evidence="2" type="ORF">GPECTOR_2g1120</name>
</gene>
<sequence length="328" mass="33319">MGRERGRKRCRSEIETHGSPGDELPAGKRRRLLLDGGHAAGSAENLHVRPPSLVALDVRPSGRSAGSGTDPVAADSSPAPAELSSATPRVRLPVRPAGPSKAATDADPMPAVGAVQDGSGEGAAACGLLAAGGALREAAADAAADAEAEAKAAAEAVEVPAPQAADLGAQPQRRAALVAAVLAAMQAAQRLKLQHPRAPAGVLRGFMFEIHHAASFSLAAVRAGSPLRAEVVERNGADIRVYDSTDPRATLARAQAKTSSSSKARRQLDAAKYDGMIKLVPKGMERPAAGHTSVLSYGGISSVPIDAEAIGAAVSDPDAHFAALLNEP</sequence>
<organism evidence="2 3">
    <name type="scientific">Gonium pectorale</name>
    <name type="common">Green alga</name>
    <dbReference type="NCBI Taxonomy" id="33097"/>
    <lineage>
        <taxon>Eukaryota</taxon>
        <taxon>Viridiplantae</taxon>
        <taxon>Chlorophyta</taxon>
        <taxon>core chlorophytes</taxon>
        <taxon>Chlorophyceae</taxon>
        <taxon>CS clade</taxon>
        <taxon>Chlamydomonadales</taxon>
        <taxon>Volvocaceae</taxon>
        <taxon>Gonium</taxon>
    </lineage>
</organism>
<dbReference type="AlphaFoldDB" id="A0A150H0F8"/>
<accession>A0A150H0F8</accession>
<dbReference type="OrthoDB" id="547314at2759"/>
<reference evidence="3" key="1">
    <citation type="journal article" date="2016" name="Nat. Commun.">
        <title>The Gonium pectorale genome demonstrates co-option of cell cycle regulation during the evolution of multicellularity.</title>
        <authorList>
            <person name="Hanschen E.R."/>
            <person name="Marriage T.N."/>
            <person name="Ferris P.J."/>
            <person name="Hamaji T."/>
            <person name="Toyoda A."/>
            <person name="Fujiyama A."/>
            <person name="Neme R."/>
            <person name="Noguchi H."/>
            <person name="Minakuchi Y."/>
            <person name="Suzuki M."/>
            <person name="Kawai-Toyooka H."/>
            <person name="Smith D.R."/>
            <person name="Sparks H."/>
            <person name="Anderson J."/>
            <person name="Bakaric R."/>
            <person name="Luria V."/>
            <person name="Karger A."/>
            <person name="Kirschner M.W."/>
            <person name="Durand P.M."/>
            <person name="Michod R.E."/>
            <person name="Nozaki H."/>
            <person name="Olson B.J."/>
        </authorList>
    </citation>
    <scope>NUCLEOTIDE SEQUENCE [LARGE SCALE GENOMIC DNA]</scope>
    <source>
        <strain evidence="3">NIES-2863</strain>
    </source>
</reference>
<dbReference type="Proteomes" id="UP000075714">
    <property type="component" value="Unassembled WGS sequence"/>
</dbReference>
<protein>
    <submittedName>
        <fullName evidence="2">Uncharacterized protein</fullName>
    </submittedName>
</protein>